<organism evidence="1 2">
    <name type="scientific">Romanomermis culicivorax</name>
    <name type="common">Nematode worm</name>
    <dbReference type="NCBI Taxonomy" id="13658"/>
    <lineage>
        <taxon>Eukaryota</taxon>
        <taxon>Metazoa</taxon>
        <taxon>Ecdysozoa</taxon>
        <taxon>Nematoda</taxon>
        <taxon>Enoplea</taxon>
        <taxon>Dorylaimia</taxon>
        <taxon>Mermithida</taxon>
        <taxon>Mermithoidea</taxon>
        <taxon>Mermithidae</taxon>
        <taxon>Romanomermis</taxon>
    </lineage>
</organism>
<reference evidence="2" key="1">
    <citation type="submission" date="2022-11" db="UniProtKB">
        <authorList>
            <consortium name="WormBaseParasite"/>
        </authorList>
    </citation>
    <scope>IDENTIFICATION</scope>
</reference>
<sequence>MARIASLMDEESVNEKSLKLGGGPWVIKWAGGASVPSVGRYDMITLTSPVFFGVVDRFTLTCVAYFGSGGGQSQQR</sequence>
<accession>A0A915HNU9</accession>
<dbReference type="Proteomes" id="UP000887565">
    <property type="component" value="Unplaced"/>
</dbReference>
<dbReference type="WBParaSite" id="nRc.2.0.1.t03160-RA">
    <property type="protein sequence ID" value="nRc.2.0.1.t03160-RA"/>
    <property type="gene ID" value="nRc.2.0.1.g03160"/>
</dbReference>
<protein>
    <submittedName>
        <fullName evidence="2">Uncharacterized protein</fullName>
    </submittedName>
</protein>
<keyword evidence="1" id="KW-1185">Reference proteome</keyword>
<dbReference type="AlphaFoldDB" id="A0A915HNU9"/>
<name>A0A915HNU9_ROMCU</name>
<proteinExistence type="predicted"/>
<evidence type="ECO:0000313" key="2">
    <source>
        <dbReference type="WBParaSite" id="nRc.2.0.1.t03160-RA"/>
    </source>
</evidence>
<evidence type="ECO:0000313" key="1">
    <source>
        <dbReference type="Proteomes" id="UP000887565"/>
    </source>
</evidence>